<organism evidence="2 3">
    <name type="scientific">Aquisalimonas asiatica</name>
    <dbReference type="NCBI Taxonomy" id="406100"/>
    <lineage>
        <taxon>Bacteria</taxon>
        <taxon>Pseudomonadati</taxon>
        <taxon>Pseudomonadota</taxon>
        <taxon>Gammaproteobacteria</taxon>
        <taxon>Chromatiales</taxon>
        <taxon>Ectothiorhodospiraceae</taxon>
        <taxon>Aquisalimonas</taxon>
    </lineage>
</organism>
<dbReference type="AlphaFoldDB" id="A0A1H8UNS6"/>
<sequence length="133" mass="14276">MLVYPLVNAGHILGVALLVGSVLPLDLRLAGLWPQVRLVPVWRMLSRTAASGFLLALLTGLLLFATRATEYVESMLFLAKLALILAAGLNAAWLARRFRTLLGPSPAVVRPAAVASIFAWVGVLVLGRLVGYF</sequence>
<feature type="transmembrane region" description="Helical" evidence="1">
    <location>
        <begin position="77"/>
        <end position="95"/>
    </location>
</feature>
<evidence type="ECO:0000256" key="1">
    <source>
        <dbReference type="SAM" id="Phobius"/>
    </source>
</evidence>
<keyword evidence="3" id="KW-1185">Reference proteome</keyword>
<feature type="transmembrane region" description="Helical" evidence="1">
    <location>
        <begin position="6"/>
        <end position="27"/>
    </location>
</feature>
<keyword evidence="1" id="KW-0472">Membrane</keyword>
<feature type="transmembrane region" description="Helical" evidence="1">
    <location>
        <begin position="107"/>
        <end position="130"/>
    </location>
</feature>
<accession>A0A1H8UNS6</accession>
<dbReference type="EMBL" id="FOEG01000007">
    <property type="protein sequence ID" value="SEP04870.1"/>
    <property type="molecule type" value="Genomic_DNA"/>
</dbReference>
<reference evidence="2 3" key="1">
    <citation type="submission" date="2016-10" db="EMBL/GenBank/DDBJ databases">
        <authorList>
            <person name="de Groot N.N."/>
        </authorList>
    </citation>
    <scope>NUCLEOTIDE SEQUENCE [LARGE SCALE GENOMIC DNA]</scope>
    <source>
        <strain evidence="2 3">CGMCC 1.6291</strain>
    </source>
</reference>
<keyword evidence="1" id="KW-0812">Transmembrane</keyword>
<evidence type="ECO:0000313" key="3">
    <source>
        <dbReference type="Proteomes" id="UP000199657"/>
    </source>
</evidence>
<dbReference type="STRING" id="406100.SAMN04488052_107125"/>
<evidence type="ECO:0008006" key="4">
    <source>
        <dbReference type="Google" id="ProtNLM"/>
    </source>
</evidence>
<protein>
    <recommendedName>
        <fullName evidence="4">Copper resistance protein D</fullName>
    </recommendedName>
</protein>
<proteinExistence type="predicted"/>
<keyword evidence="1" id="KW-1133">Transmembrane helix</keyword>
<name>A0A1H8UNS6_9GAMM</name>
<evidence type="ECO:0000313" key="2">
    <source>
        <dbReference type="EMBL" id="SEP04870.1"/>
    </source>
</evidence>
<gene>
    <name evidence="2" type="ORF">SAMN04488052_107125</name>
</gene>
<dbReference type="Proteomes" id="UP000199657">
    <property type="component" value="Unassembled WGS sequence"/>
</dbReference>
<feature type="transmembrane region" description="Helical" evidence="1">
    <location>
        <begin position="48"/>
        <end position="65"/>
    </location>
</feature>